<reference evidence="3" key="1">
    <citation type="submission" date="2016-10" db="EMBL/GenBank/DDBJ databases">
        <authorList>
            <person name="Varghese N."/>
            <person name="Submissions S."/>
        </authorList>
    </citation>
    <scope>NUCLEOTIDE SEQUENCE [LARGE SCALE GENOMIC DNA]</scope>
    <source>
        <strain evidence="3">CGMCC 1.10118</strain>
    </source>
</reference>
<evidence type="ECO:0000313" key="2">
    <source>
        <dbReference type="EMBL" id="SDX87277.1"/>
    </source>
</evidence>
<evidence type="ECO:0000256" key="1">
    <source>
        <dbReference type="SAM" id="MobiDB-lite"/>
    </source>
</evidence>
<dbReference type="PROSITE" id="PS51257">
    <property type="entry name" value="PROKAR_LIPOPROTEIN"/>
    <property type="match status" value="1"/>
</dbReference>
<name>A0A1H3F8V8_9EURY</name>
<organism evidence="2 3">
    <name type="scientific">Halobellus clavatus</name>
    <dbReference type="NCBI Taxonomy" id="660517"/>
    <lineage>
        <taxon>Archaea</taxon>
        <taxon>Methanobacteriati</taxon>
        <taxon>Methanobacteriota</taxon>
        <taxon>Stenosarchaea group</taxon>
        <taxon>Halobacteria</taxon>
        <taxon>Halobacteriales</taxon>
        <taxon>Haloferacaceae</taxon>
        <taxon>Halobellus</taxon>
    </lineage>
</organism>
<dbReference type="RefSeq" id="WP_089766485.1">
    <property type="nucleotide sequence ID" value="NZ_FNPB01000003.1"/>
</dbReference>
<dbReference type="Proteomes" id="UP000199170">
    <property type="component" value="Unassembled WGS sequence"/>
</dbReference>
<sequence>MKRRSLLEAAAGVCTAVLAGCLGAAPRATGPRNPPAAPAGEPRQTTPPPALVVGTFDFEATDAGTLRVFGTVENRGETQTTATVTVTADIGDERVETQTSVAVDSDSTAEWSVVFDVEYARFTSNGSLSVDVG</sequence>
<gene>
    <name evidence="2" type="ORF">SAMN04487946_103227</name>
</gene>
<dbReference type="OrthoDB" id="307397at2157"/>
<evidence type="ECO:0000313" key="3">
    <source>
        <dbReference type="Proteomes" id="UP000199170"/>
    </source>
</evidence>
<dbReference type="AlphaFoldDB" id="A0A1H3F8V8"/>
<keyword evidence="3" id="KW-1185">Reference proteome</keyword>
<protein>
    <submittedName>
        <fullName evidence="2">Uncharacterized protein</fullName>
    </submittedName>
</protein>
<accession>A0A1H3F8V8</accession>
<feature type="region of interest" description="Disordered" evidence="1">
    <location>
        <begin position="29"/>
        <end position="48"/>
    </location>
</feature>
<dbReference type="EMBL" id="FNPB01000003">
    <property type="protein sequence ID" value="SDX87277.1"/>
    <property type="molecule type" value="Genomic_DNA"/>
</dbReference>
<proteinExistence type="predicted"/>